<protein>
    <submittedName>
        <fullName evidence="1">Ribonuclease III</fullName>
    </submittedName>
</protein>
<dbReference type="AlphaFoldDB" id="A0A2V4NRM1"/>
<gene>
    <name evidence="1" type="ORF">DI396_10375</name>
</gene>
<evidence type="ECO:0000313" key="2">
    <source>
        <dbReference type="Proteomes" id="UP000248012"/>
    </source>
</evidence>
<evidence type="ECO:0000313" key="1">
    <source>
        <dbReference type="EMBL" id="PYC47366.1"/>
    </source>
</evidence>
<organism evidence="1 2">
    <name type="scientific">Litorivita pollutaquae</name>
    <dbReference type="NCBI Taxonomy" id="2200892"/>
    <lineage>
        <taxon>Bacteria</taxon>
        <taxon>Pseudomonadati</taxon>
        <taxon>Pseudomonadota</taxon>
        <taxon>Alphaproteobacteria</taxon>
        <taxon>Rhodobacterales</taxon>
        <taxon>Paracoccaceae</taxon>
        <taxon>Litorivita</taxon>
    </lineage>
</organism>
<reference evidence="1 2" key="1">
    <citation type="submission" date="2018-05" db="EMBL/GenBank/DDBJ databases">
        <title>Oceanovita maritima gen. nov., sp. nov., a marine bacterium in the family Rhodobacteraceae isolated from surface seawater of Lundu port Xiamen, China.</title>
        <authorList>
            <person name="Hetharua B.H."/>
            <person name="Min D."/>
            <person name="Liao H."/>
            <person name="Tian Y."/>
        </authorList>
    </citation>
    <scope>NUCLEOTIDE SEQUENCE [LARGE SCALE GENOMIC DNA]</scope>
    <source>
        <strain evidence="1 2">FSX-11</strain>
    </source>
</reference>
<sequence>MPDQSPILSLPYIAPSQAQKHVTHNEALRKLDAIVQLVALDNALTAPPAVPNEGDCYIVAPGAGGLWATYDHTIAVYDSDLWMFYAPKEGWRAEVLSSGMTLRFDGTLWQDAGTQLQNLPEVGINTSADSSNRLAVSAEASLFTHEGAGHQMKMNKNASGDTGSLLFQTNWSGRAEIGLMGDDDLAFKVSSDGTSWTDVLRFDGTVGSATFGVDVFAESINATSRFNLPIYTMATLPSATTQGQGAVIFVTDAPEGAEPYYSRGSTWRRMRNGTVLS</sequence>
<dbReference type="EMBL" id="QFVT01000006">
    <property type="protein sequence ID" value="PYC47366.1"/>
    <property type="molecule type" value="Genomic_DNA"/>
</dbReference>
<dbReference type="RefSeq" id="WP_110796150.1">
    <property type="nucleotide sequence ID" value="NZ_KZ826485.1"/>
</dbReference>
<keyword evidence="2" id="KW-1185">Reference proteome</keyword>
<proteinExistence type="predicted"/>
<accession>A0A2V4NRM1</accession>
<dbReference type="OrthoDB" id="564699at2"/>
<dbReference type="Pfam" id="PF10983">
    <property type="entry name" value="DUF2793"/>
    <property type="match status" value="1"/>
</dbReference>
<dbReference type="InterPro" id="IPR021251">
    <property type="entry name" value="DUF2793"/>
</dbReference>
<comment type="caution">
    <text evidence="1">The sequence shown here is derived from an EMBL/GenBank/DDBJ whole genome shotgun (WGS) entry which is preliminary data.</text>
</comment>
<dbReference type="Proteomes" id="UP000248012">
    <property type="component" value="Unassembled WGS sequence"/>
</dbReference>
<name>A0A2V4NRM1_9RHOB</name>